<organism evidence="1 2">
    <name type="scientific">Amycolatopsis pithecellobii</name>
    <dbReference type="NCBI Taxonomy" id="664692"/>
    <lineage>
        <taxon>Bacteria</taxon>
        <taxon>Bacillati</taxon>
        <taxon>Actinomycetota</taxon>
        <taxon>Actinomycetes</taxon>
        <taxon>Pseudonocardiales</taxon>
        <taxon>Pseudonocardiaceae</taxon>
        <taxon>Amycolatopsis</taxon>
    </lineage>
</organism>
<dbReference type="AlphaFoldDB" id="A0A6N7ZAU6"/>
<dbReference type="Pfam" id="PF14078">
    <property type="entry name" value="DUF4259"/>
    <property type="match status" value="1"/>
</dbReference>
<dbReference type="EMBL" id="WMBA01000078">
    <property type="protein sequence ID" value="MTD58839.1"/>
    <property type="molecule type" value="Genomic_DNA"/>
</dbReference>
<gene>
    <name evidence="1" type="ORF">GKO32_33390</name>
</gene>
<dbReference type="Proteomes" id="UP000440096">
    <property type="component" value="Unassembled WGS sequence"/>
</dbReference>
<evidence type="ECO:0000313" key="2">
    <source>
        <dbReference type="Proteomes" id="UP000440096"/>
    </source>
</evidence>
<accession>A0A6N7ZAU6</accession>
<protein>
    <submittedName>
        <fullName evidence="1">DUF4259 domain-containing protein</fullName>
    </submittedName>
</protein>
<reference evidence="1 2" key="1">
    <citation type="submission" date="2019-11" db="EMBL/GenBank/DDBJ databases">
        <title>Draft genome of Amycolatopsis RM579.</title>
        <authorList>
            <person name="Duangmal K."/>
            <person name="Mingma R."/>
        </authorList>
    </citation>
    <scope>NUCLEOTIDE SEQUENCE [LARGE SCALE GENOMIC DNA]</scope>
    <source>
        <strain evidence="1 2">RM579</strain>
    </source>
</reference>
<evidence type="ECO:0000313" key="1">
    <source>
        <dbReference type="EMBL" id="MTD58839.1"/>
    </source>
</evidence>
<dbReference type="RefSeq" id="WP_154760903.1">
    <property type="nucleotide sequence ID" value="NZ_WMBA01000078.1"/>
</dbReference>
<dbReference type="InterPro" id="IPR025355">
    <property type="entry name" value="DUF4259"/>
</dbReference>
<comment type="caution">
    <text evidence="1">The sequence shown here is derived from an EMBL/GenBank/DDBJ whole genome shotgun (WGS) entry which is preliminary data.</text>
</comment>
<dbReference type="OrthoDB" id="73183at2"/>
<name>A0A6N7ZAU6_9PSEU</name>
<keyword evidence="2" id="KW-1185">Reference proteome</keyword>
<proteinExistence type="predicted"/>
<sequence length="147" mass="15712">MWTYPGRESMMGAWGIRPFENDDAADWASELDDADAAKRAELVTSALEEVAGCVDYLEAPAGSAGIAAAAVVAQVRSGGRAFDSVYAPTFLSVEGAVELPPGIDELALRALDRVIAGDSAWRDLWEEADQLAEAQTAIENLRATLRR</sequence>